<organism evidence="2 3">
    <name type="scientific">Armillaria luteobubalina</name>
    <dbReference type="NCBI Taxonomy" id="153913"/>
    <lineage>
        <taxon>Eukaryota</taxon>
        <taxon>Fungi</taxon>
        <taxon>Dikarya</taxon>
        <taxon>Basidiomycota</taxon>
        <taxon>Agaricomycotina</taxon>
        <taxon>Agaricomycetes</taxon>
        <taxon>Agaricomycetidae</taxon>
        <taxon>Agaricales</taxon>
        <taxon>Marasmiineae</taxon>
        <taxon>Physalacriaceae</taxon>
        <taxon>Armillaria</taxon>
    </lineage>
</organism>
<dbReference type="Proteomes" id="UP001175228">
    <property type="component" value="Unassembled WGS sequence"/>
</dbReference>
<keyword evidence="1" id="KW-1133">Transmembrane helix</keyword>
<evidence type="ECO:0000313" key="3">
    <source>
        <dbReference type="Proteomes" id="UP001175228"/>
    </source>
</evidence>
<accession>A0AA39UTE9</accession>
<protein>
    <submittedName>
        <fullName evidence="2">Uncharacterized protein</fullName>
    </submittedName>
</protein>
<evidence type="ECO:0000256" key="1">
    <source>
        <dbReference type="SAM" id="Phobius"/>
    </source>
</evidence>
<reference evidence="2" key="1">
    <citation type="submission" date="2023-06" db="EMBL/GenBank/DDBJ databases">
        <authorList>
            <consortium name="Lawrence Berkeley National Laboratory"/>
            <person name="Ahrendt S."/>
            <person name="Sahu N."/>
            <person name="Indic B."/>
            <person name="Wong-Bajracharya J."/>
            <person name="Merenyi Z."/>
            <person name="Ke H.-M."/>
            <person name="Monk M."/>
            <person name="Kocsube S."/>
            <person name="Drula E."/>
            <person name="Lipzen A."/>
            <person name="Balint B."/>
            <person name="Henrissat B."/>
            <person name="Andreopoulos B."/>
            <person name="Martin F.M."/>
            <person name="Harder C.B."/>
            <person name="Rigling D."/>
            <person name="Ford K.L."/>
            <person name="Foster G.D."/>
            <person name="Pangilinan J."/>
            <person name="Papanicolaou A."/>
            <person name="Barry K."/>
            <person name="LaButti K."/>
            <person name="Viragh M."/>
            <person name="Koriabine M."/>
            <person name="Yan M."/>
            <person name="Riley R."/>
            <person name="Champramary S."/>
            <person name="Plett K.L."/>
            <person name="Tsai I.J."/>
            <person name="Slot J."/>
            <person name="Sipos G."/>
            <person name="Plett J."/>
            <person name="Nagy L.G."/>
            <person name="Grigoriev I.V."/>
        </authorList>
    </citation>
    <scope>NUCLEOTIDE SEQUENCE</scope>
    <source>
        <strain evidence="2">HWK02</strain>
    </source>
</reference>
<evidence type="ECO:0000313" key="2">
    <source>
        <dbReference type="EMBL" id="KAK0502542.1"/>
    </source>
</evidence>
<proteinExistence type="predicted"/>
<keyword evidence="1" id="KW-0472">Membrane</keyword>
<keyword evidence="3" id="KW-1185">Reference proteome</keyword>
<sequence length="169" mass="18588">MLHDLENSIASATAASYWAALYMKAGRLKNDDPYNIDNVNNFKVEAMAGNATMSYPYTVMRLNINSIPCIIVTLLMPLQINLIPVAIGLGASIGLLVLVYQLVGKPIAGDSGMDTIGILQILWLMCTHPDLQHLILEVDEPSVNNLWRTGMVHTSMHLHGEESRVFAPE</sequence>
<dbReference type="AlphaFoldDB" id="A0AA39UTE9"/>
<comment type="caution">
    <text evidence="2">The sequence shown here is derived from an EMBL/GenBank/DDBJ whole genome shotgun (WGS) entry which is preliminary data.</text>
</comment>
<feature type="transmembrane region" description="Helical" evidence="1">
    <location>
        <begin position="86"/>
        <end position="103"/>
    </location>
</feature>
<keyword evidence="1" id="KW-0812">Transmembrane</keyword>
<name>A0AA39UTE9_9AGAR</name>
<gene>
    <name evidence="2" type="ORF">EDD18DRAFT_1347160</name>
</gene>
<dbReference type="EMBL" id="JAUEPU010000005">
    <property type="protein sequence ID" value="KAK0502542.1"/>
    <property type="molecule type" value="Genomic_DNA"/>
</dbReference>